<evidence type="ECO:0000256" key="1">
    <source>
        <dbReference type="ARBA" id="ARBA00001031"/>
    </source>
</evidence>
<dbReference type="Proteomes" id="UP000037460">
    <property type="component" value="Unassembled WGS sequence"/>
</dbReference>
<dbReference type="PROSITE" id="PS51464">
    <property type="entry name" value="SIS"/>
    <property type="match status" value="2"/>
</dbReference>
<name>A0A0M0JGG2_9EUKA</name>
<dbReference type="InterPro" id="IPR035490">
    <property type="entry name" value="GlmS/FrlB_SIS"/>
</dbReference>
<dbReference type="GO" id="GO:0046349">
    <property type="term" value="P:amino sugar biosynthetic process"/>
    <property type="evidence" value="ECO:0007669"/>
    <property type="project" value="UniProtKB-ARBA"/>
</dbReference>
<feature type="domain" description="SIS" evidence="12">
    <location>
        <begin position="316"/>
        <end position="455"/>
    </location>
</feature>
<dbReference type="FunFam" id="3.40.50.10490:FF:000001">
    <property type="entry name" value="Glutamine--fructose-6-phosphate aminotransferase [isomerizing]"/>
    <property type="match status" value="1"/>
</dbReference>
<dbReference type="EMBL" id="JWZX01002945">
    <property type="protein sequence ID" value="KOO25669.1"/>
    <property type="molecule type" value="Genomic_DNA"/>
</dbReference>
<dbReference type="InterPro" id="IPR035466">
    <property type="entry name" value="GlmS/AgaS_SIS"/>
</dbReference>
<accession>A0A0M0JGG2</accession>
<dbReference type="AlphaFoldDB" id="A0A0M0JGG2"/>
<dbReference type="InterPro" id="IPR001347">
    <property type="entry name" value="SIS_dom"/>
</dbReference>
<dbReference type="GO" id="GO:0006002">
    <property type="term" value="P:fructose 6-phosphate metabolic process"/>
    <property type="evidence" value="ECO:0007669"/>
    <property type="project" value="TreeGrafter"/>
</dbReference>
<dbReference type="GO" id="GO:0005829">
    <property type="term" value="C:cytosol"/>
    <property type="evidence" value="ECO:0007669"/>
    <property type="project" value="TreeGrafter"/>
</dbReference>
<evidence type="ECO:0000256" key="4">
    <source>
        <dbReference type="ARBA" id="ARBA00016090"/>
    </source>
</evidence>
<dbReference type="NCBIfam" id="NF001484">
    <property type="entry name" value="PRK00331.1"/>
    <property type="match status" value="1"/>
</dbReference>
<dbReference type="NCBIfam" id="TIGR01135">
    <property type="entry name" value="glmS"/>
    <property type="match status" value="1"/>
</dbReference>
<keyword evidence="8" id="KW-0677">Repeat</keyword>
<evidence type="ECO:0000313" key="14">
    <source>
        <dbReference type="Proteomes" id="UP000037460"/>
    </source>
</evidence>
<dbReference type="FunFam" id="3.60.20.10:FF:000006">
    <property type="entry name" value="Glutamine--fructose-6-phosphate aminotransferase [isomerizing]"/>
    <property type="match status" value="1"/>
</dbReference>
<evidence type="ECO:0000256" key="6">
    <source>
        <dbReference type="ARBA" id="ARBA00022576"/>
    </source>
</evidence>
<dbReference type="GO" id="GO:0006487">
    <property type="term" value="P:protein N-linked glycosylation"/>
    <property type="evidence" value="ECO:0007669"/>
    <property type="project" value="TreeGrafter"/>
</dbReference>
<sequence>MCGIVAYLGNAQAKEILLSGLARLEYRGYDSAGLAVMQETAGAGAVVEPSGEQSNEAKRRRTSSGHRISVVKRAGKVSDQSAACSTDNSAGTLGIAHTRWATHGPPNDKNAHPHISHDGLLAVVHNGIVENFTSLRAELQRKGYVMRSDTDTELIAHLITDVRKAKWMPLEEAVRQALSQVTGAFGLAVIAADEPDLLIGARRGSPLILGIGADEYILASDASAVVERTKQVSYLNDGEMVVIHRTEGYQIKTLENVKLIREVQLLELSLQEIQKGSYKHFMLKEIMEQPEVLQNCMRGRLLPDEGVIKMAGIEQHLPRILAARRLIVVACGTSWHAGLVGEYLIETLARVPVEVEYASEFRYRRPILGKDDVFIAISQSGETADTLAALQLAKQKGCLCLGVVNTVGSSISRETDGGIYLHAGPEIGVASTKAFTAQVLTLTMLALKLAGERGELSPDELKAKLHACSRLPNLVRRVLETQSQVVQMARTYRYASNFLYLGRGFSFPVALEGALKLKEISYIHAEGYPAAEMKHGPIALIDAFMPVVVIAPRSDTNYMKLLSNIEEVLARNGSVIAITDEGNCDLDDKCDFVIKMPEVEEFLVPLLAGDCL</sequence>
<dbReference type="SUPFAM" id="SSF56235">
    <property type="entry name" value="N-terminal nucleophile aminohydrolases (Ntn hydrolases)"/>
    <property type="match status" value="1"/>
</dbReference>
<dbReference type="EC" id="2.6.1.16" evidence="3"/>
<feature type="region of interest" description="Disordered" evidence="10">
    <location>
        <begin position="45"/>
        <end position="66"/>
    </location>
</feature>
<proteinExistence type="predicted"/>
<dbReference type="CDD" id="cd05009">
    <property type="entry name" value="SIS_GlmS_GlmD_2"/>
    <property type="match status" value="1"/>
</dbReference>
<evidence type="ECO:0000256" key="5">
    <source>
        <dbReference type="ARBA" id="ARBA00022490"/>
    </source>
</evidence>
<dbReference type="Pfam" id="PF01380">
    <property type="entry name" value="SIS"/>
    <property type="match status" value="2"/>
</dbReference>
<feature type="domain" description="SIS" evidence="12">
    <location>
        <begin position="488"/>
        <end position="612"/>
    </location>
</feature>
<dbReference type="PANTHER" id="PTHR10937:SF0">
    <property type="entry name" value="GLUTAMINE--FRUCTOSE-6-PHOSPHATE TRANSAMINASE (ISOMERIZING)"/>
    <property type="match status" value="1"/>
</dbReference>
<evidence type="ECO:0000313" key="13">
    <source>
        <dbReference type="EMBL" id="KOO25669.1"/>
    </source>
</evidence>
<dbReference type="InterPro" id="IPR005855">
    <property type="entry name" value="GFAT"/>
</dbReference>
<evidence type="ECO:0000256" key="8">
    <source>
        <dbReference type="ARBA" id="ARBA00022737"/>
    </source>
</evidence>
<evidence type="ECO:0000256" key="3">
    <source>
        <dbReference type="ARBA" id="ARBA00012916"/>
    </source>
</evidence>
<organism evidence="13 14">
    <name type="scientific">Chrysochromulina tobinii</name>
    <dbReference type="NCBI Taxonomy" id="1460289"/>
    <lineage>
        <taxon>Eukaryota</taxon>
        <taxon>Haptista</taxon>
        <taxon>Haptophyta</taxon>
        <taxon>Prymnesiophyceae</taxon>
        <taxon>Prymnesiales</taxon>
        <taxon>Chrysochromulinaceae</taxon>
        <taxon>Chrysochromulina</taxon>
    </lineage>
</organism>
<evidence type="ECO:0000256" key="7">
    <source>
        <dbReference type="ARBA" id="ARBA00022679"/>
    </source>
</evidence>
<dbReference type="InterPro" id="IPR029055">
    <property type="entry name" value="Ntn_hydrolases_N"/>
</dbReference>
<keyword evidence="7 13" id="KW-0808">Transferase</keyword>
<keyword evidence="5" id="KW-0963">Cytoplasm</keyword>
<feature type="domain" description="Glutamine amidotransferase type-2" evidence="11">
    <location>
        <begin position="2"/>
        <end position="246"/>
    </location>
</feature>
<dbReference type="CDD" id="cd05008">
    <property type="entry name" value="SIS_GlmS_GlmD_1"/>
    <property type="match status" value="1"/>
</dbReference>
<reference evidence="14" key="1">
    <citation type="journal article" date="2015" name="PLoS Genet.">
        <title>Genome Sequence and Transcriptome Analyses of Chrysochromulina tobin: Metabolic Tools for Enhanced Algal Fitness in the Prominent Order Prymnesiales (Haptophyceae).</title>
        <authorList>
            <person name="Hovde B.T."/>
            <person name="Deodato C.R."/>
            <person name="Hunsperger H.M."/>
            <person name="Ryken S.A."/>
            <person name="Yost W."/>
            <person name="Jha R.K."/>
            <person name="Patterson J."/>
            <person name="Monnat R.J. Jr."/>
            <person name="Barlow S.B."/>
            <person name="Starkenburg S.R."/>
            <person name="Cattolico R.A."/>
        </authorList>
    </citation>
    <scope>NUCLEOTIDE SEQUENCE</scope>
    <source>
        <strain evidence="14">CCMP291</strain>
    </source>
</reference>
<gene>
    <name evidence="13" type="ORF">Ctob_008464</name>
</gene>
<comment type="subcellular location">
    <subcellularLocation>
        <location evidence="2">Cytoplasm</location>
    </subcellularLocation>
</comment>
<dbReference type="Pfam" id="PF13522">
    <property type="entry name" value="GATase_6"/>
    <property type="match status" value="1"/>
</dbReference>
<evidence type="ECO:0000259" key="11">
    <source>
        <dbReference type="PROSITE" id="PS51278"/>
    </source>
</evidence>
<dbReference type="InterPro" id="IPR046348">
    <property type="entry name" value="SIS_dom_sf"/>
</dbReference>
<comment type="caution">
    <text evidence="13">The sequence shown here is derived from an EMBL/GenBank/DDBJ whole genome shotgun (WGS) entry which is preliminary data.</text>
</comment>
<dbReference type="PROSITE" id="PS51278">
    <property type="entry name" value="GATASE_TYPE_2"/>
    <property type="match status" value="1"/>
</dbReference>
<dbReference type="InterPro" id="IPR017932">
    <property type="entry name" value="GATase_2_dom"/>
</dbReference>
<dbReference type="CDD" id="cd00714">
    <property type="entry name" value="GFAT"/>
    <property type="match status" value="1"/>
</dbReference>
<dbReference type="GO" id="GO:0006047">
    <property type="term" value="P:UDP-N-acetylglucosamine metabolic process"/>
    <property type="evidence" value="ECO:0007669"/>
    <property type="project" value="TreeGrafter"/>
</dbReference>
<evidence type="ECO:0000259" key="12">
    <source>
        <dbReference type="PROSITE" id="PS51464"/>
    </source>
</evidence>
<dbReference type="Gene3D" id="3.40.50.10490">
    <property type="entry name" value="Glucose-6-phosphate isomerase like protein, domain 1"/>
    <property type="match status" value="2"/>
</dbReference>
<keyword evidence="6 13" id="KW-0032">Aminotransferase</keyword>
<dbReference type="OrthoDB" id="15235at2759"/>
<comment type="catalytic activity">
    <reaction evidence="1">
        <text>D-fructose 6-phosphate + L-glutamine = D-glucosamine 6-phosphate + L-glutamate</text>
        <dbReference type="Rhea" id="RHEA:13237"/>
        <dbReference type="ChEBI" id="CHEBI:29985"/>
        <dbReference type="ChEBI" id="CHEBI:58359"/>
        <dbReference type="ChEBI" id="CHEBI:58725"/>
        <dbReference type="ChEBI" id="CHEBI:61527"/>
        <dbReference type="EC" id="2.6.1.16"/>
    </reaction>
</comment>
<evidence type="ECO:0000256" key="2">
    <source>
        <dbReference type="ARBA" id="ARBA00004496"/>
    </source>
</evidence>
<dbReference type="GO" id="GO:0004360">
    <property type="term" value="F:glutamine-fructose-6-phosphate transaminase (isomerizing) activity"/>
    <property type="evidence" value="ECO:0007669"/>
    <property type="project" value="UniProtKB-EC"/>
</dbReference>
<dbReference type="GO" id="GO:0097367">
    <property type="term" value="F:carbohydrate derivative binding"/>
    <property type="evidence" value="ECO:0007669"/>
    <property type="project" value="InterPro"/>
</dbReference>
<evidence type="ECO:0000256" key="10">
    <source>
        <dbReference type="SAM" id="MobiDB-lite"/>
    </source>
</evidence>
<protein>
    <recommendedName>
        <fullName evidence="4">Glutamine--fructose-6-phosphate aminotransferase [isomerizing]</fullName>
        <ecNumber evidence="3">2.6.1.16</ecNumber>
    </recommendedName>
</protein>
<keyword evidence="14" id="KW-1185">Reference proteome</keyword>
<dbReference type="PANTHER" id="PTHR10937">
    <property type="entry name" value="GLUCOSAMINE--FRUCTOSE-6-PHOSPHATE AMINOTRANSFERASE, ISOMERIZING"/>
    <property type="match status" value="1"/>
</dbReference>
<evidence type="ECO:0000256" key="9">
    <source>
        <dbReference type="ARBA" id="ARBA00022962"/>
    </source>
</evidence>
<keyword evidence="9" id="KW-0315">Glutamine amidotransferase</keyword>
<dbReference type="SUPFAM" id="SSF53697">
    <property type="entry name" value="SIS domain"/>
    <property type="match status" value="1"/>
</dbReference>
<dbReference type="InterPro" id="IPR047084">
    <property type="entry name" value="GFAT_N"/>
</dbReference>
<dbReference type="Gene3D" id="3.60.20.10">
    <property type="entry name" value="Glutamine Phosphoribosylpyrophosphate, subunit 1, domain 1"/>
    <property type="match status" value="1"/>
</dbReference>
<dbReference type="FunFam" id="3.40.50.10490:FF:000002">
    <property type="entry name" value="Glutamine--fructose-6-phosphate aminotransferase [isomerizing]"/>
    <property type="match status" value="1"/>
</dbReference>